<dbReference type="EMBL" id="SWFT01000053">
    <property type="protein sequence ID" value="KAA8904738.1"/>
    <property type="molecule type" value="Genomic_DNA"/>
</dbReference>
<dbReference type="VEuPathDB" id="FungiDB:DIURU_001814"/>
<feature type="transmembrane region" description="Helical" evidence="1">
    <location>
        <begin position="97"/>
        <end position="118"/>
    </location>
</feature>
<dbReference type="Proteomes" id="UP000449547">
    <property type="component" value="Unassembled WGS sequence"/>
</dbReference>
<dbReference type="AlphaFoldDB" id="A0A642USX6"/>
<feature type="transmembrane region" description="Helical" evidence="1">
    <location>
        <begin position="266"/>
        <end position="285"/>
    </location>
</feature>
<keyword evidence="3" id="KW-1185">Reference proteome</keyword>
<comment type="caution">
    <text evidence="2">The sequence shown here is derived from an EMBL/GenBank/DDBJ whole genome shotgun (WGS) entry which is preliminary data.</text>
</comment>
<name>A0A642USX6_DIURU</name>
<evidence type="ECO:0000313" key="3">
    <source>
        <dbReference type="Proteomes" id="UP000449547"/>
    </source>
</evidence>
<keyword evidence="1" id="KW-0812">Transmembrane</keyword>
<dbReference type="GeneID" id="54780467"/>
<reference evidence="2 3" key="1">
    <citation type="submission" date="2019-07" db="EMBL/GenBank/DDBJ databases">
        <title>Genome assembly of two rare yeast pathogens: Diutina rugosa and Trichomonascus ciferrii.</title>
        <authorList>
            <person name="Mixao V."/>
            <person name="Saus E."/>
            <person name="Hansen A."/>
            <person name="Lass-Flor C."/>
            <person name="Gabaldon T."/>
        </authorList>
    </citation>
    <scope>NUCLEOTIDE SEQUENCE [LARGE SCALE GENOMIC DNA]</scope>
    <source>
        <strain evidence="2 3">CBS 613</strain>
    </source>
</reference>
<feature type="transmembrane region" description="Helical" evidence="1">
    <location>
        <begin position="297"/>
        <end position="316"/>
    </location>
</feature>
<evidence type="ECO:0000256" key="1">
    <source>
        <dbReference type="SAM" id="Phobius"/>
    </source>
</evidence>
<feature type="transmembrane region" description="Helical" evidence="1">
    <location>
        <begin position="328"/>
        <end position="349"/>
    </location>
</feature>
<organism evidence="2 3">
    <name type="scientific">Diutina rugosa</name>
    <name type="common">Yeast</name>
    <name type="synonym">Candida rugosa</name>
    <dbReference type="NCBI Taxonomy" id="5481"/>
    <lineage>
        <taxon>Eukaryota</taxon>
        <taxon>Fungi</taxon>
        <taxon>Dikarya</taxon>
        <taxon>Ascomycota</taxon>
        <taxon>Saccharomycotina</taxon>
        <taxon>Pichiomycetes</taxon>
        <taxon>Debaryomycetaceae</taxon>
        <taxon>Diutina</taxon>
    </lineage>
</organism>
<keyword evidence="1" id="KW-1133">Transmembrane helix</keyword>
<feature type="transmembrane region" description="Helical" evidence="1">
    <location>
        <begin position="130"/>
        <end position="147"/>
    </location>
</feature>
<gene>
    <name evidence="2" type="ORF">DIURU_001814</name>
</gene>
<feature type="transmembrane region" description="Helical" evidence="1">
    <location>
        <begin position="167"/>
        <end position="186"/>
    </location>
</feature>
<accession>A0A642USX6</accession>
<evidence type="ECO:0000313" key="2">
    <source>
        <dbReference type="EMBL" id="KAA8904738.1"/>
    </source>
</evidence>
<evidence type="ECO:0008006" key="4">
    <source>
        <dbReference type="Google" id="ProtNLM"/>
    </source>
</evidence>
<protein>
    <recommendedName>
        <fullName evidence="4">Protein BTN</fullName>
    </recommendedName>
</protein>
<keyword evidence="1" id="KW-0472">Membrane</keyword>
<proteinExistence type="predicted"/>
<feature type="transmembrane region" description="Helical" evidence="1">
    <location>
        <begin position="370"/>
        <end position="390"/>
    </location>
</feature>
<feature type="transmembrane region" description="Helical" evidence="1">
    <location>
        <begin position="231"/>
        <end position="254"/>
    </location>
</feature>
<feature type="transmembrane region" description="Helical" evidence="1">
    <location>
        <begin position="38"/>
        <end position="58"/>
    </location>
</feature>
<dbReference type="RefSeq" id="XP_034013348.1">
    <property type="nucleotide sequence ID" value="XM_034154399.1"/>
</dbReference>
<sequence length="397" mass="42797">MFSRAHLVAVGALAGLPVRVVVVASVFFSLRFSKQPALLHPTVVALVASLAATLPPLWGVPTRARDAKGIAIGAGAGAVLALSCLSASIMATDSGKFYWIAVAAVLATTVANVIVSKGSMVVAMCSTEPLYVLWGHGVMSVAVPLWLVASAHWGEPVLNISATHPGMALYFAGAGVLALATVYLFIDHTHTQPDTIEQGHGVVVDIPQDVESKVTDDTPLVDVPGEDVMTLGIIAGTYLVSAALPYFCFTVFPTHPQTNRSWFTPISWLAWAVGEASAYGGSIWWSRRVILTKFEQLRSYVFIRPIFWILFAGCNIKDRGPWWGGDGFYLVLMVAYGWTHGQCVASAVAKLSDRSFTPDRRQVLAVYFERMAVSGLIAGLLCSLLVLWYFDASIHQR</sequence>
<feature type="transmembrane region" description="Helical" evidence="1">
    <location>
        <begin position="7"/>
        <end position="32"/>
    </location>
</feature>
<feature type="transmembrane region" description="Helical" evidence="1">
    <location>
        <begin position="70"/>
        <end position="91"/>
    </location>
</feature>